<dbReference type="AlphaFoldDB" id="A0A1G4IHW7"/>
<sequence length="159" mass="17683">MSLITSPGDAGFGVLLLSFVCASTVLIFLKLAIRRRQHLKEAAPPTIFIPRGYTVEELSEYDGVKSPLAFVGVRGIVYNGATSFYGNNAPYNAFAGRDSSRHFAKMDVGRQEANMDWTTLSPSHMKTLIEWEALLRSKYEVVGWIVPSDSFFKKDENLA</sequence>
<dbReference type="PANTHER" id="PTHR10281">
    <property type="entry name" value="MEMBRANE-ASSOCIATED PROGESTERONE RECEPTOR COMPONENT-RELATED"/>
    <property type="match status" value="1"/>
</dbReference>
<accession>A0A1G4IHW7</accession>
<reference evidence="3" key="1">
    <citation type="submission" date="2016-09" db="EMBL/GenBank/DDBJ databases">
        <authorList>
            <person name="Hebert L."/>
            <person name="Moumen B."/>
        </authorList>
    </citation>
    <scope>NUCLEOTIDE SEQUENCE [LARGE SCALE GENOMIC DNA]</scope>
    <source>
        <strain evidence="3">OVI</strain>
    </source>
</reference>
<evidence type="ECO:0000259" key="2">
    <source>
        <dbReference type="SMART" id="SM01117"/>
    </source>
</evidence>
<proteinExistence type="inferred from homology"/>
<dbReference type="GO" id="GO:0016020">
    <property type="term" value="C:membrane"/>
    <property type="evidence" value="ECO:0007669"/>
    <property type="project" value="TreeGrafter"/>
</dbReference>
<dbReference type="Proteomes" id="UP000195570">
    <property type="component" value="Unassembled WGS sequence"/>
</dbReference>
<dbReference type="PANTHER" id="PTHR10281:SF104">
    <property type="entry name" value="CYTOCHROME B5 HEME-BINDING DOMAIN-CONTAINING PROTEIN"/>
    <property type="match status" value="1"/>
</dbReference>
<evidence type="ECO:0000313" key="3">
    <source>
        <dbReference type="EMBL" id="SCU71866.1"/>
    </source>
</evidence>
<dbReference type="GeneID" id="92377388"/>
<dbReference type="InterPro" id="IPR001199">
    <property type="entry name" value="Cyt_B5-like_heme/steroid-bd"/>
</dbReference>
<organism evidence="3 4">
    <name type="scientific">Trypanosoma equiperdum</name>
    <dbReference type="NCBI Taxonomy" id="5694"/>
    <lineage>
        <taxon>Eukaryota</taxon>
        <taxon>Discoba</taxon>
        <taxon>Euglenozoa</taxon>
        <taxon>Kinetoplastea</taxon>
        <taxon>Metakinetoplastina</taxon>
        <taxon>Trypanosomatida</taxon>
        <taxon>Trypanosomatidae</taxon>
        <taxon>Trypanosoma</taxon>
    </lineage>
</organism>
<gene>
    <name evidence="3" type="ORF">TEOVI_000344800</name>
</gene>
<dbReference type="InterPro" id="IPR036400">
    <property type="entry name" value="Cyt_B5-like_heme/steroid_sf"/>
</dbReference>
<name>A0A1G4IHW7_TRYEQ</name>
<dbReference type="Gene3D" id="3.10.120.10">
    <property type="entry name" value="Cytochrome b5-like heme/steroid binding domain"/>
    <property type="match status" value="1"/>
</dbReference>
<evidence type="ECO:0000313" key="4">
    <source>
        <dbReference type="Proteomes" id="UP000195570"/>
    </source>
</evidence>
<comment type="caution">
    <text evidence="3">The sequence shown here is derived from an EMBL/GenBank/DDBJ whole genome shotgun (WGS) entry which is preliminary data.</text>
</comment>
<protein>
    <submittedName>
        <fullName evidence="3">Cytochrome b5-like Heme/Steroid binding domain containing protein, putative</fullName>
    </submittedName>
</protein>
<dbReference type="SUPFAM" id="SSF55856">
    <property type="entry name" value="Cytochrome b5-like heme/steroid binding domain"/>
    <property type="match status" value="1"/>
</dbReference>
<keyword evidence="4" id="KW-1185">Reference proteome</keyword>
<dbReference type="RefSeq" id="XP_067082452.1">
    <property type="nucleotide sequence ID" value="XM_067226351.1"/>
</dbReference>
<dbReference type="EMBL" id="CZPT02001745">
    <property type="protein sequence ID" value="SCU71866.1"/>
    <property type="molecule type" value="Genomic_DNA"/>
</dbReference>
<dbReference type="GO" id="GO:0005783">
    <property type="term" value="C:endoplasmic reticulum"/>
    <property type="evidence" value="ECO:0007669"/>
    <property type="project" value="TreeGrafter"/>
</dbReference>
<comment type="similarity">
    <text evidence="1">Belongs to the cytochrome b5 family. MAPR subfamily.</text>
</comment>
<evidence type="ECO:0000256" key="1">
    <source>
        <dbReference type="ARBA" id="ARBA00038357"/>
    </source>
</evidence>
<feature type="domain" description="Cytochrome b5 heme-binding" evidence="2">
    <location>
        <begin position="53"/>
        <end position="146"/>
    </location>
</feature>
<dbReference type="SMART" id="SM01117">
    <property type="entry name" value="Cyt-b5"/>
    <property type="match status" value="1"/>
</dbReference>
<dbReference type="InterPro" id="IPR050577">
    <property type="entry name" value="MAPR/NEUFC/NENF-like"/>
</dbReference>
<dbReference type="VEuPathDB" id="TriTrypDB:TEOVI_000344800"/>